<sequence>MNITFHNRVVHCSTFVEAWETINYIFIASSNTRIQSIKTQLRSTRKQLSPFSWHLRAELPRKTNLLSLELGIELGMKLGITEEEEMAGEVAFKATNHNANFVVKWVIMSKPVTTGLIHTFRVQCKPHKDKSHIQPPCHHHQLPHSMNPRPISLQLLASQTPLGI</sequence>
<comment type="caution">
    <text evidence="1">The sequence shown here is derived from an EMBL/GenBank/DDBJ whole genome shotgun (WGS) entry which is preliminary data.</text>
</comment>
<evidence type="ECO:0000313" key="1">
    <source>
        <dbReference type="EMBL" id="MED6205532.1"/>
    </source>
</evidence>
<protein>
    <submittedName>
        <fullName evidence="1">Uncharacterized protein</fullName>
    </submittedName>
</protein>
<name>A0ABU6Y530_9FABA</name>
<reference evidence="1 2" key="1">
    <citation type="journal article" date="2023" name="Plants (Basel)">
        <title>Bridging the Gap: Combining Genomics and Transcriptomics Approaches to Understand Stylosanthes scabra, an Orphan Legume from the Brazilian Caatinga.</title>
        <authorList>
            <person name="Ferreira-Neto J.R.C."/>
            <person name="da Silva M.D."/>
            <person name="Binneck E."/>
            <person name="de Melo N.F."/>
            <person name="da Silva R.H."/>
            <person name="de Melo A.L.T.M."/>
            <person name="Pandolfi V."/>
            <person name="Bustamante F.O."/>
            <person name="Brasileiro-Vidal A.C."/>
            <person name="Benko-Iseppon A.M."/>
        </authorList>
    </citation>
    <scope>NUCLEOTIDE SEQUENCE [LARGE SCALE GENOMIC DNA]</scope>
    <source>
        <tissue evidence="1">Leaves</tissue>
    </source>
</reference>
<accession>A0ABU6Y530</accession>
<proteinExistence type="predicted"/>
<evidence type="ECO:0000313" key="2">
    <source>
        <dbReference type="Proteomes" id="UP001341840"/>
    </source>
</evidence>
<keyword evidence="2" id="KW-1185">Reference proteome</keyword>
<gene>
    <name evidence="1" type="ORF">PIB30_018520</name>
</gene>
<organism evidence="1 2">
    <name type="scientific">Stylosanthes scabra</name>
    <dbReference type="NCBI Taxonomy" id="79078"/>
    <lineage>
        <taxon>Eukaryota</taxon>
        <taxon>Viridiplantae</taxon>
        <taxon>Streptophyta</taxon>
        <taxon>Embryophyta</taxon>
        <taxon>Tracheophyta</taxon>
        <taxon>Spermatophyta</taxon>
        <taxon>Magnoliopsida</taxon>
        <taxon>eudicotyledons</taxon>
        <taxon>Gunneridae</taxon>
        <taxon>Pentapetalae</taxon>
        <taxon>rosids</taxon>
        <taxon>fabids</taxon>
        <taxon>Fabales</taxon>
        <taxon>Fabaceae</taxon>
        <taxon>Papilionoideae</taxon>
        <taxon>50 kb inversion clade</taxon>
        <taxon>dalbergioids sensu lato</taxon>
        <taxon>Dalbergieae</taxon>
        <taxon>Pterocarpus clade</taxon>
        <taxon>Stylosanthes</taxon>
    </lineage>
</organism>
<dbReference type="EMBL" id="JASCZI010241711">
    <property type="protein sequence ID" value="MED6205532.1"/>
    <property type="molecule type" value="Genomic_DNA"/>
</dbReference>
<dbReference type="Proteomes" id="UP001341840">
    <property type="component" value="Unassembled WGS sequence"/>
</dbReference>